<evidence type="ECO:0008006" key="3">
    <source>
        <dbReference type="Google" id="ProtNLM"/>
    </source>
</evidence>
<name>A7HXP7_PARL1</name>
<dbReference type="HOGENOM" id="CLU_1609247_0_0_5"/>
<dbReference type="KEGG" id="pla:Plav_3073"/>
<dbReference type="InterPro" id="IPR009922">
    <property type="entry name" value="DUF1457"/>
</dbReference>
<protein>
    <recommendedName>
        <fullName evidence="3">PAS domain-containing protein</fullName>
    </recommendedName>
</protein>
<reference evidence="1 2" key="1">
    <citation type="journal article" date="2011" name="Stand. Genomic Sci.">
        <title>Complete genome sequence of Parvibaculum lavamentivorans type strain (DS-1(T)).</title>
        <authorList>
            <person name="Schleheck D."/>
            <person name="Weiss M."/>
            <person name="Pitluck S."/>
            <person name="Bruce D."/>
            <person name="Land M.L."/>
            <person name="Han S."/>
            <person name="Saunders E."/>
            <person name="Tapia R."/>
            <person name="Detter C."/>
            <person name="Brettin T."/>
            <person name="Han J."/>
            <person name="Woyke T."/>
            <person name="Goodwin L."/>
            <person name="Pennacchio L."/>
            <person name="Nolan M."/>
            <person name="Cook A.M."/>
            <person name="Kjelleberg S."/>
            <person name="Thomas T."/>
        </authorList>
    </citation>
    <scope>NUCLEOTIDE SEQUENCE [LARGE SCALE GENOMIC DNA]</scope>
    <source>
        <strain evidence="2">DS-1 / DSM 13023 / NCIMB 13966</strain>
    </source>
</reference>
<dbReference type="AlphaFoldDB" id="A7HXP7"/>
<dbReference type="Pfam" id="PF07310">
    <property type="entry name" value="PAS_5"/>
    <property type="match status" value="1"/>
</dbReference>
<organism evidence="1 2">
    <name type="scientific">Parvibaculum lavamentivorans (strain DS-1 / DSM 13023 / NCIMB 13966)</name>
    <dbReference type="NCBI Taxonomy" id="402881"/>
    <lineage>
        <taxon>Bacteria</taxon>
        <taxon>Pseudomonadati</taxon>
        <taxon>Pseudomonadota</taxon>
        <taxon>Alphaproteobacteria</taxon>
        <taxon>Hyphomicrobiales</taxon>
        <taxon>Parvibaculaceae</taxon>
        <taxon>Parvibaculum</taxon>
    </lineage>
</organism>
<evidence type="ECO:0000313" key="1">
    <source>
        <dbReference type="EMBL" id="ABS64680.1"/>
    </source>
</evidence>
<dbReference type="STRING" id="402881.Plav_3073"/>
<dbReference type="Proteomes" id="UP000006377">
    <property type="component" value="Chromosome"/>
</dbReference>
<gene>
    <name evidence="1" type="ordered locus">Plav_3073</name>
</gene>
<dbReference type="EMBL" id="CP000774">
    <property type="protein sequence ID" value="ABS64680.1"/>
    <property type="molecule type" value="Genomic_DNA"/>
</dbReference>
<dbReference type="eggNOG" id="COG5388">
    <property type="taxonomic scope" value="Bacteria"/>
</dbReference>
<accession>A7HXP7</accession>
<evidence type="ECO:0000313" key="2">
    <source>
        <dbReference type="Proteomes" id="UP000006377"/>
    </source>
</evidence>
<dbReference type="RefSeq" id="WP_012112002.1">
    <property type="nucleotide sequence ID" value="NC_009719.1"/>
</dbReference>
<sequence>MPYTEIDISAISSRHPVWAFNAYWTQQARATGVPCRQQINPAEIAGILSWLLVLEAISQRTGTEYRYRLAGTGCTELFGVDYTGKTLGENLTPEGAEIRRLEFSRVLVTYRPIFSITHLPIKKREFITVHRGVFPVSSSGAEVDQIFVVIAPTATECISRSTLAA</sequence>
<keyword evidence="2" id="KW-1185">Reference proteome</keyword>
<proteinExistence type="predicted"/>